<evidence type="ECO:0000256" key="4">
    <source>
        <dbReference type="ARBA" id="ARBA00023015"/>
    </source>
</evidence>
<dbReference type="SUPFAM" id="SSF46689">
    <property type="entry name" value="Homeodomain-like"/>
    <property type="match status" value="1"/>
</dbReference>
<dbReference type="GO" id="GO:0031848">
    <property type="term" value="P:protection from non-homologous end joining at telomere"/>
    <property type="evidence" value="ECO:0007669"/>
    <property type="project" value="TreeGrafter"/>
</dbReference>
<dbReference type="InterPro" id="IPR038104">
    <property type="entry name" value="Rap1_C_sf"/>
</dbReference>
<comment type="subcellular location">
    <subcellularLocation>
        <location evidence="8">Nucleus</location>
    </subcellularLocation>
    <subcellularLocation>
        <location evidence="8">Chromosome</location>
        <location evidence="8">Telomere</location>
    </subcellularLocation>
</comment>
<proteinExistence type="inferred from homology"/>
<evidence type="ECO:0000256" key="7">
    <source>
        <dbReference type="ARBA" id="ARBA00023242"/>
    </source>
</evidence>
<dbReference type="Pfam" id="PF11626">
    <property type="entry name" value="Rap1_C"/>
    <property type="match status" value="1"/>
</dbReference>
<comment type="similarity">
    <text evidence="1 8">Belongs to the RAP1 family.</text>
</comment>
<feature type="compositionally biased region" description="Acidic residues" evidence="9">
    <location>
        <begin position="755"/>
        <end position="768"/>
    </location>
</feature>
<keyword evidence="6" id="KW-0804">Transcription</keyword>
<feature type="region of interest" description="Disordered" evidence="9">
    <location>
        <begin position="650"/>
        <end position="768"/>
    </location>
</feature>
<evidence type="ECO:0000256" key="2">
    <source>
        <dbReference type="ARBA" id="ARBA00022454"/>
    </source>
</evidence>
<evidence type="ECO:0000259" key="10">
    <source>
        <dbReference type="Pfam" id="PF08914"/>
    </source>
</evidence>
<comment type="function">
    <text evidence="8">Involved in the regulation of telomere length, clustering and has a specific role in telomere position effect (TPE).</text>
</comment>
<keyword evidence="5" id="KW-0010">Activator</keyword>
<feature type="compositionally biased region" description="Polar residues" evidence="9">
    <location>
        <begin position="345"/>
        <end position="357"/>
    </location>
</feature>
<feature type="region of interest" description="Disordered" evidence="9">
    <location>
        <begin position="302"/>
        <end position="361"/>
    </location>
</feature>
<keyword evidence="7 8" id="KW-0539">Nucleus</keyword>
<feature type="compositionally biased region" description="Basic and acidic residues" evidence="9">
    <location>
        <begin position="538"/>
        <end position="548"/>
    </location>
</feature>
<accession>A0A9P3CAL9</accession>
<dbReference type="GO" id="GO:0070187">
    <property type="term" value="C:shelterin complex"/>
    <property type="evidence" value="ECO:0007669"/>
    <property type="project" value="TreeGrafter"/>
</dbReference>
<dbReference type="InterPro" id="IPR039595">
    <property type="entry name" value="TE2IP/Rap1"/>
</dbReference>
<comment type="subunit">
    <text evidence="8">Homodimer.</text>
</comment>
<dbReference type="PANTHER" id="PTHR16466:SF6">
    <property type="entry name" value="TELOMERIC REPEAT-BINDING FACTOR 2-INTERACTING PROTEIN 1"/>
    <property type="match status" value="1"/>
</dbReference>
<dbReference type="PANTHER" id="PTHR16466">
    <property type="entry name" value="TELOMERE REPEAT-BINDING FACTOR 2-INTERACTING PROTEIN 1"/>
    <property type="match status" value="1"/>
</dbReference>
<evidence type="ECO:0000256" key="1">
    <source>
        <dbReference type="ARBA" id="ARBA00010467"/>
    </source>
</evidence>
<dbReference type="GeneID" id="68288202"/>
<gene>
    <name evidence="13" type="ORF">CKM354_000262700</name>
</gene>
<evidence type="ECO:0000256" key="5">
    <source>
        <dbReference type="ARBA" id="ARBA00023159"/>
    </source>
</evidence>
<feature type="compositionally biased region" description="Polar residues" evidence="9">
    <location>
        <begin position="585"/>
        <end position="599"/>
    </location>
</feature>
<dbReference type="Gene3D" id="1.10.10.60">
    <property type="entry name" value="Homeodomain-like"/>
    <property type="match status" value="1"/>
</dbReference>
<feature type="compositionally biased region" description="Basic and acidic residues" evidence="9">
    <location>
        <begin position="215"/>
        <end position="244"/>
    </location>
</feature>
<evidence type="ECO:0000256" key="8">
    <source>
        <dbReference type="RuleBase" id="RU367107"/>
    </source>
</evidence>
<keyword evidence="3 8" id="KW-0779">Telomere</keyword>
<feature type="region of interest" description="Disordered" evidence="9">
    <location>
        <begin position="780"/>
        <end position="799"/>
    </location>
</feature>
<feature type="domain" description="TRF2-interacting telomeric protein/Rap1 C-terminal" evidence="11">
    <location>
        <begin position="812"/>
        <end position="893"/>
    </location>
</feature>
<dbReference type="GO" id="GO:0010833">
    <property type="term" value="P:telomere maintenance via telomere lengthening"/>
    <property type="evidence" value="ECO:0007669"/>
    <property type="project" value="UniProtKB-UniRule"/>
</dbReference>
<dbReference type="GO" id="GO:0042162">
    <property type="term" value="F:telomeric DNA binding"/>
    <property type="evidence" value="ECO:0007669"/>
    <property type="project" value="TreeGrafter"/>
</dbReference>
<dbReference type="InterPro" id="IPR009057">
    <property type="entry name" value="Homeodomain-like_sf"/>
</dbReference>
<evidence type="ECO:0000259" key="11">
    <source>
        <dbReference type="Pfam" id="PF11626"/>
    </source>
</evidence>
<dbReference type="Pfam" id="PF08914">
    <property type="entry name" value="Myb_Rap1"/>
    <property type="match status" value="1"/>
</dbReference>
<name>A0A9P3CAL9_9PEZI</name>
<feature type="domain" description="BRCT" evidence="12">
    <location>
        <begin position="22"/>
        <end position="93"/>
    </location>
</feature>
<dbReference type="CDD" id="cd11655">
    <property type="entry name" value="rap1_myb-like"/>
    <property type="match status" value="1"/>
</dbReference>
<protein>
    <recommendedName>
        <fullName evidence="8">DNA-binding protein RAP1</fullName>
    </recommendedName>
</protein>
<dbReference type="EMBL" id="BOLY01000002">
    <property type="protein sequence ID" value="GIZ39236.1"/>
    <property type="molecule type" value="Genomic_DNA"/>
</dbReference>
<dbReference type="AlphaFoldDB" id="A0A9P3CAL9"/>
<feature type="region of interest" description="Disordered" evidence="9">
    <location>
        <begin position="173"/>
        <end position="245"/>
    </location>
</feature>
<dbReference type="InterPro" id="IPR021661">
    <property type="entry name" value="Rap1_C"/>
</dbReference>
<feature type="region of interest" description="Disordered" evidence="9">
    <location>
        <begin position="530"/>
        <end position="614"/>
    </location>
</feature>
<evidence type="ECO:0000313" key="13">
    <source>
        <dbReference type="EMBL" id="GIZ39236.1"/>
    </source>
</evidence>
<dbReference type="Pfam" id="PF16589">
    <property type="entry name" value="BRCT_2"/>
    <property type="match status" value="1"/>
</dbReference>
<evidence type="ECO:0000256" key="6">
    <source>
        <dbReference type="ARBA" id="ARBA00023163"/>
    </source>
</evidence>
<evidence type="ECO:0000313" key="14">
    <source>
        <dbReference type="Proteomes" id="UP000825890"/>
    </source>
</evidence>
<feature type="compositionally biased region" description="Acidic residues" evidence="9">
    <location>
        <begin position="670"/>
        <end position="688"/>
    </location>
</feature>
<organism evidence="13 14">
    <name type="scientific">Cercospora kikuchii</name>
    <dbReference type="NCBI Taxonomy" id="84275"/>
    <lineage>
        <taxon>Eukaryota</taxon>
        <taxon>Fungi</taxon>
        <taxon>Dikarya</taxon>
        <taxon>Ascomycota</taxon>
        <taxon>Pezizomycotina</taxon>
        <taxon>Dothideomycetes</taxon>
        <taxon>Dothideomycetidae</taxon>
        <taxon>Mycosphaerellales</taxon>
        <taxon>Mycosphaerellaceae</taxon>
        <taxon>Cercospora</taxon>
    </lineage>
</organism>
<reference evidence="13 14" key="1">
    <citation type="submission" date="2021-01" db="EMBL/GenBank/DDBJ databases">
        <title>Cercospora kikuchii MAFF 305040 whole genome shotgun sequence.</title>
        <authorList>
            <person name="Kashiwa T."/>
            <person name="Suzuki T."/>
        </authorList>
    </citation>
    <scope>NUCLEOTIDE SEQUENCE [LARGE SCALE GENOMIC DNA]</scope>
    <source>
        <strain evidence="13 14">MAFF 305040</strain>
    </source>
</reference>
<keyword evidence="2 8" id="KW-0158">Chromosome</keyword>
<evidence type="ECO:0000256" key="9">
    <source>
        <dbReference type="SAM" id="MobiDB-lite"/>
    </source>
</evidence>
<dbReference type="RefSeq" id="XP_044653723.1">
    <property type="nucleotide sequence ID" value="XM_044797788.1"/>
</dbReference>
<dbReference type="InterPro" id="IPR015010">
    <property type="entry name" value="TERF2IP_Myb"/>
</dbReference>
<dbReference type="OrthoDB" id="435460at2759"/>
<feature type="domain" description="TERF2-interacting telomeric protein 1 Myb" evidence="10">
    <location>
        <begin position="121"/>
        <end position="176"/>
    </location>
</feature>
<keyword evidence="14" id="KW-1185">Reference proteome</keyword>
<sequence>MAGASIVVSDASAEHRRTGAATLFADLSFFCLQKLPTRSQLIRDIEANGGRVVKNEKLADYVIADHVRKDVPAGSYSWTLITTAIANGALPDPAEHYAGPRPGTVRDVGSAAPGKATRTPFNHEEDKQLWQWVEQEKARGGQVKGNDIYKRLEQINPRHTFQSWRDRYLKKLMDNPPAGIQPTVPANAPPSPPTALDGEIEEEQASTPPAKRRRVEIVDETDQRPEHSGNRAEDEVHAGDHEKEETDVDLLMPHAADIDNVLEDQWLPAWELWAEAYPHRSAQEWAKFWQEDVRPIYQAQLRDKANTESPSVRPSDAGENQRKRKRHFDVVPTNGESHLEPGSPQPRSQNHSPSRSSDVGRIDHTTKAATATASESLGPFTELLTSDENRAAAQQITNESLVAFDESASRAGLVEPSSEGEDLIELLTHENDQLEHRPYISDGPEIEHLQSLEVQQRPTEDDIGATLSEDDLASDFESQLSRGTALTEANLAAQEARHKAPLLRGADLPEDDANNDQSDFVKYLQQSLMPSHNQPEVSQEREESENHRVAGKARSIENESENDVDEVILSNLEWPSSPQRPRVTTMPSNTQAEDIQNRPSAKENGLAAGSPPAASSTAILDVAARSGGLEATNMEPSDDLDQEVDLSVAFPEVGGGFDPSSDRDSTPALAEEEILDVGDYYDEVDDPDPYTYDTPRKASQVIEISSTSIPSSPLPDSPGSQGGPRDRQGVRPLETQDFYNAETQQADLTMPLPFDTDDEDGDENEGDDQMAHDLTETIEQHASSQAMRAESPLADLGSEDESERLESWMATMKVRGHHESAIIEAVKCTSLQLDLAEFVLMHVRAGKGIPTDVPGVWSEDEDEQLEGGNARAIRLLEKKHGWDACRARLNYLEQYRDTE</sequence>
<evidence type="ECO:0000256" key="3">
    <source>
        <dbReference type="ARBA" id="ARBA00022895"/>
    </source>
</evidence>
<comment type="caution">
    <text evidence="13">The sequence shown here is derived from an EMBL/GenBank/DDBJ whole genome shotgun (WGS) entry which is preliminary data.</text>
</comment>
<dbReference type="Gene3D" id="1.10.10.2170">
    <property type="match status" value="1"/>
</dbReference>
<keyword evidence="4" id="KW-0805">Transcription regulation</keyword>
<feature type="compositionally biased region" description="Polar residues" evidence="9">
    <location>
        <begin position="737"/>
        <end position="747"/>
    </location>
</feature>
<dbReference type="InterPro" id="IPR001357">
    <property type="entry name" value="BRCT_dom"/>
</dbReference>
<dbReference type="Proteomes" id="UP000825890">
    <property type="component" value="Unassembled WGS sequence"/>
</dbReference>
<evidence type="ECO:0000259" key="12">
    <source>
        <dbReference type="Pfam" id="PF16589"/>
    </source>
</evidence>